<evidence type="ECO:0000313" key="10">
    <source>
        <dbReference type="Proteomes" id="UP000751190"/>
    </source>
</evidence>
<evidence type="ECO:0000256" key="1">
    <source>
        <dbReference type="ARBA" id="ARBA00001947"/>
    </source>
</evidence>
<evidence type="ECO:0000256" key="6">
    <source>
        <dbReference type="ARBA" id="ARBA00023080"/>
    </source>
</evidence>
<dbReference type="GO" id="GO:0046103">
    <property type="term" value="P:inosine biosynthetic process"/>
    <property type="evidence" value="ECO:0007669"/>
    <property type="project" value="TreeGrafter"/>
</dbReference>
<dbReference type="InterPro" id="IPR032466">
    <property type="entry name" value="Metal_Hydrolase"/>
</dbReference>
<name>A0A8J5X8Q8_DIALT</name>
<comment type="caution">
    <text evidence="9">The sequence shown here is derived from an EMBL/GenBank/DDBJ whole genome shotgun (WGS) entry which is preliminary data.</text>
</comment>
<evidence type="ECO:0000313" key="9">
    <source>
        <dbReference type="EMBL" id="KAG8458532.1"/>
    </source>
</evidence>
<comment type="similarity">
    <text evidence="2">Belongs to the metallo-dependent hydrolases superfamily. Adenosine and AMP deaminases family.</text>
</comment>
<dbReference type="Gene3D" id="3.20.20.140">
    <property type="entry name" value="Metal-dependent hydrolases"/>
    <property type="match status" value="1"/>
</dbReference>
<protein>
    <recommendedName>
        <fullName evidence="8">Adenosine deaminase domain-containing protein</fullName>
    </recommendedName>
</protein>
<evidence type="ECO:0000256" key="7">
    <source>
        <dbReference type="ARBA" id="ARBA00048787"/>
    </source>
</evidence>
<dbReference type="InterPro" id="IPR006330">
    <property type="entry name" value="Ado/ade_deaminase"/>
</dbReference>
<reference evidence="9" key="1">
    <citation type="submission" date="2021-05" db="EMBL/GenBank/DDBJ databases">
        <title>The genome of the haptophyte Pavlova lutheri (Diacronema luteri, Pavlovales) - a model for lipid biosynthesis in eukaryotic algae.</title>
        <authorList>
            <person name="Hulatt C.J."/>
            <person name="Posewitz M.C."/>
        </authorList>
    </citation>
    <scope>NUCLEOTIDE SEQUENCE</scope>
    <source>
        <strain evidence="9">NIVA-4/92</strain>
    </source>
</reference>
<keyword evidence="10" id="KW-1185">Reference proteome</keyword>
<dbReference type="Pfam" id="PF00962">
    <property type="entry name" value="A_deaminase"/>
    <property type="match status" value="1"/>
</dbReference>
<dbReference type="PANTHER" id="PTHR11409">
    <property type="entry name" value="ADENOSINE DEAMINASE"/>
    <property type="match status" value="1"/>
</dbReference>
<keyword evidence="6" id="KW-0546">Nucleotide metabolism</keyword>
<feature type="domain" description="Adenosine deaminase" evidence="8">
    <location>
        <begin position="44"/>
        <end position="365"/>
    </location>
</feature>
<comment type="cofactor">
    <cofactor evidence="1">
        <name>Zn(2+)</name>
        <dbReference type="ChEBI" id="CHEBI:29105"/>
    </cofactor>
</comment>
<dbReference type="EMBL" id="JAGTXO010000050">
    <property type="protein sequence ID" value="KAG8458532.1"/>
    <property type="molecule type" value="Genomic_DNA"/>
</dbReference>
<dbReference type="GO" id="GO:0006154">
    <property type="term" value="P:adenosine catabolic process"/>
    <property type="evidence" value="ECO:0007669"/>
    <property type="project" value="TreeGrafter"/>
</dbReference>
<evidence type="ECO:0000256" key="4">
    <source>
        <dbReference type="ARBA" id="ARBA00022801"/>
    </source>
</evidence>
<accession>A0A8J5X8Q8</accession>
<keyword evidence="4" id="KW-0378">Hydrolase</keyword>
<dbReference type="Proteomes" id="UP000751190">
    <property type="component" value="Unassembled WGS sequence"/>
</dbReference>
<dbReference type="OrthoDB" id="272271at2759"/>
<sequence length="391" mass="42081">MAGRIWAGTLVAGVACLLVAAVSRVRRARARREAAMRRLCKRLPKVELHAHLAGCARLATITELAGEIAAPGARAHAALGKLTLDECFARFGAIHRALSTEAALKRVAAEVLADFAADGVRYLEIRTTPRALRDVDARGYVCAVLDSIGKFERDAGDRAMVVRLLLSIDRSGPIARADETVELAHTLRAERADARRLIVGVDLSGNPSKGRFVDFAPALARARAAGLPASVHCAEVEDHAEMDDVLAFRPARLGHALFLSAAHVEALRAAPIPIELCPTSNLTTLRRAHMREHPTAARWLLDDLRTTEAYPVSISTDDTGVFGTSASAELARVALELRLDPAHVAHLAARGLHDAFEPANSREMLTLRARCARDATIALALHAQELRGAWA</sequence>
<dbReference type="AlphaFoldDB" id="A0A8J5X8Q8"/>
<comment type="catalytic activity">
    <reaction evidence="7">
        <text>N(6)-methyl-AMP + H2O + H(+) = IMP + methylamine</text>
        <dbReference type="Rhea" id="RHEA:16001"/>
        <dbReference type="ChEBI" id="CHEBI:15377"/>
        <dbReference type="ChEBI" id="CHEBI:15378"/>
        <dbReference type="ChEBI" id="CHEBI:58053"/>
        <dbReference type="ChEBI" id="CHEBI:59338"/>
        <dbReference type="ChEBI" id="CHEBI:144842"/>
    </reaction>
    <physiologicalReaction direction="left-to-right" evidence="7">
        <dbReference type="Rhea" id="RHEA:16002"/>
    </physiologicalReaction>
</comment>
<dbReference type="SUPFAM" id="SSF51556">
    <property type="entry name" value="Metallo-dependent hydrolases"/>
    <property type="match status" value="1"/>
</dbReference>
<keyword evidence="3" id="KW-0479">Metal-binding</keyword>
<dbReference type="PANTHER" id="PTHR11409:SF42">
    <property type="entry name" value="ADENOSINE DEAMINASE-LIKE PROTEIN"/>
    <property type="match status" value="1"/>
</dbReference>
<evidence type="ECO:0000259" key="8">
    <source>
        <dbReference type="Pfam" id="PF00962"/>
    </source>
</evidence>
<dbReference type="OMA" id="RPQFKPY"/>
<evidence type="ECO:0000256" key="3">
    <source>
        <dbReference type="ARBA" id="ARBA00022723"/>
    </source>
</evidence>
<evidence type="ECO:0000256" key="2">
    <source>
        <dbReference type="ARBA" id="ARBA00006676"/>
    </source>
</evidence>
<dbReference type="PROSITE" id="PS51257">
    <property type="entry name" value="PROKAR_LIPOPROTEIN"/>
    <property type="match status" value="1"/>
</dbReference>
<gene>
    <name evidence="9" type="ORF">KFE25_003067</name>
</gene>
<dbReference type="GO" id="GO:0004000">
    <property type="term" value="F:adenosine deaminase activity"/>
    <property type="evidence" value="ECO:0007669"/>
    <property type="project" value="TreeGrafter"/>
</dbReference>
<dbReference type="InterPro" id="IPR001365">
    <property type="entry name" value="A_deaminase_dom"/>
</dbReference>
<keyword evidence="5" id="KW-0862">Zinc</keyword>
<dbReference type="GO" id="GO:0009117">
    <property type="term" value="P:nucleotide metabolic process"/>
    <property type="evidence" value="ECO:0007669"/>
    <property type="project" value="UniProtKB-KW"/>
</dbReference>
<evidence type="ECO:0000256" key="5">
    <source>
        <dbReference type="ARBA" id="ARBA00022833"/>
    </source>
</evidence>
<dbReference type="GO" id="GO:0046872">
    <property type="term" value="F:metal ion binding"/>
    <property type="evidence" value="ECO:0007669"/>
    <property type="project" value="UniProtKB-KW"/>
</dbReference>
<proteinExistence type="inferred from homology"/>
<organism evidence="9 10">
    <name type="scientific">Diacronema lutheri</name>
    <name type="common">Unicellular marine alga</name>
    <name type="synonym">Monochrysis lutheri</name>
    <dbReference type="NCBI Taxonomy" id="2081491"/>
    <lineage>
        <taxon>Eukaryota</taxon>
        <taxon>Haptista</taxon>
        <taxon>Haptophyta</taxon>
        <taxon>Pavlovophyceae</taxon>
        <taxon>Pavlovales</taxon>
        <taxon>Pavlovaceae</taxon>
        <taxon>Diacronema</taxon>
    </lineage>
</organism>